<dbReference type="AlphaFoldDB" id="A0A0F8PYR8"/>
<dbReference type="GeneID" id="66135507"/>
<reference evidence="3 4" key="1">
    <citation type="journal article" date="2015" name="ISME J.">
        <title>Genomic and phenotypic differentiation among Methanosarcina mazei populations from Columbia River sediment.</title>
        <authorList>
            <person name="Youngblut N.D."/>
            <person name="Wirth J.S."/>
            <person name="Henriksen J.R."/>
            <person name="Smith M."/>
            <person name="Simon H."/>
            <person name="Metcalf W.W."/>
            <person name="Whitaker R.J."/>
        </authorList>
    </citation>
    <scope>NUCLEOTIDE SEQUENCE [LARGE SCALE GENOMIC DNA]</scope>
    <source>
        <strain evidence="2 3">1.H.M.0.1</strain>
        <strain evidence="1 4">2.F.T.2.6</strain>
    </source>
</reference>
<evidence type="ECO:0000313" key="2">
    <source>
        <dbReference type="EMBL" id="KKH67818.1"/>
    </source>
</evidence>
<evidence type="ECO:0000313" key="4">
    <source>
        <dbReference type="Proteomes" id="UP000034047"/>
    </source>
</evidence>
<sequence length="79" mass="9176">MVQAIINIDERTNRILNIIKAKYGLKDKSAAINKMAEEYEEEILEPGLKPEYIEKLKKIEKQEAIEVGTVENLRKRYGL</sequence>
<dbReference type="Proteomes" id="UP000033933">
    <property type="component" value="Unassembled WGS sequence"/>
</dbReference>
<dbReference type="Pfam" id="PF10884">
    <property type="entry name" value="DUF2683"/>
    <property type="match status" value="1"/>
</dbReference>
<evidence type="ECO:0000313" key="3">
    <source>
        <dbReference type="Proteomes" id="UP000033933"/>
    </source>
</evidence>
<organism evidence="2 3">
    <name type="scientific">Methanosarcina mazei</name>
    <name type="common">Methanosarcina frisia</name>
    <dbReference type="NCBI Taxonomy" id="2209"/>
    <lineage>
        <taxon>Archaea</taxon>
        <taxon>Methanobacteriati</taxon>
        <taxon>Methanobacteriota</taxon>
        <taxon>Stenosarchaea group</taxon>
        <taxon>Methanomicrobia</taxon>
        <taxon>Methanosarcinales</taxon>
        <taxon>Methanosarcinaceae</taxon>
        <taxon>Methanosarcina</taxon>
    </lineage>
</organism>
<name>A0A0F8PYR8_METMZ</name>
<protein>
    <submittedName>
        <fullName evidence="2">Antitoxin</fullName>
    </submittedName>
</protein>
<proteinExistence type="predicted"/>
<dbReference type="PATRIC" id="fig|2209.41.peg.2780"/>
<gene>
    <name evidence="1" type="ORF">DU34_12730</name>
    <name evidence="2" type="ORF">DU87_14995</name>
</gene>
<dbReference type="InterPro" id="IPR020271">
    <property type="entry name" value="Uncharacterised_MJ1172"/>
</dbReference>
<dbReference type="Proteomes" id="UP000034047">
    <property type="component" value="Unassembled WGS sequence"/>
</dbReference>
<accession>A0A0F8PYR8</accession>
<dbReference type="RefSeq" id="WP_048043656.1">
    <property type="nucleotide sequence ID" value="NZ_AP019780.1"/>
</dbReference>
<dbReference type="EMBL" id="JJOU01000164">
    <property type="protein sequence ID" value="KKG11043.1"/>
    <property type="molecule type" value="Genomic_DNA"/>
</dbReference>
<evidence type="ECO:0000313" key="1">
    <source>
        <dbReference type="EMBL" id="KKG11043.1"/>
    </source>
</evidence>
<dbReference type="EMBL" id="JJQQ01000066">
    <property type="protein sequence ID" value="KKH67818.1"/>
    <property type="molecule type" value="Genomic_DNA"/>
</dbReference>
<comment type="caution">
    <text evidence="2">The sequence shown here is derived from an EMBL/GenBank/DDBJ whole genome shotgun (WGS) entry which is preliminary data.</text>
</comment>